<evidence type="ECO:0000313" key="2">
    <source>
        <dbReference type="EMBL" id="CCA25450.1"/>
    </source>
</evidence>
<accession>F0WVK8</accession>
<dbReference type="InterPro" id="IPR013887">
    <property type="entry name" value="UPF0592"/>
</dbReference>
<reference evidence="2" key="2">
    <citation type="submission" date="2011-02" db="EMBL/GenBank/DDBJ databases">
        <authorList>
            <person name="MacLean D."/>
        </authorList>
    </citation>
    <scope>NUCLEOTIDE SEQUENCE</scope>
</reference>
<dbReference type="HOGENOM" id="CLU_304304_0_0_1"/>
<dbReference type="Pfam" id="PF08578">
    <property type="entry name" value="DUF1765"/>
    <property type="match status" value="1"/>
</dbReference>
<evidence type="ECO:0000256" key="1">
    <source>
        <dbReference type="SAM" id="MobiDB-lite"/>
    </source>
</evidence>
<gene>
    <name evidence="2" type="primary">AlNc14C298G10343</name>
    <name evidence="2" type="ORF">ALNC14_115940</name>
</gene>
<organism evidence="2">
    <name type="scientific">Albugo laibachii Nc14</name>
    <dbReference type="NCBI Taxonomy" id="890382"/>
    <lineage>
        <taxon>Eukaryota</taxon>
        <taxon>Sar</taxon>
        <taxon>Stramenopiles</taxon>
        <taxon>Oomycota</taxon>
        <taxon>Peronosporomycetes</taxon>
        <taxon>Albuginales</taxon>
        <taxon>Albuginaceae</taxon>
        <taxon>Albugo</taxon>
    </lineage>
</organism>
<proteinExistence type="predicted"/>
<dbReference type="AlphaFoldDB" id="F0WVK8"/>
<name>F0WVK8_9STRA</name>
<feature type="compositionally biased region" description="Low complexity" evidence="1">
    <location>
        <begin position="59"/>
        <end position="69"/>
    </location>
</feature>
<dbReference type="PANTHER" id="PTHR35397">
    <property type="entry name" value="C2 DOMAIN-CONTAINING PROTEIN-RELATED"/>
    <property type="match status" value="1"/>
</dbReference>
<feature type="compositionally biased region" description="Basic and acidic residues" evidence="1">
    <location>
        <begin position="26"/>
        <end position="43"/>
    </location>
</feature>
<reference evidence="2" key="1">
    <citation type="journal article" date="2011" name="PLoS Biol.">
        <title>Gene gain and loss during evolution of obligate parasitism in the white rust pathogen of Arabidopsis thaliana.</title>
        <authorList>
            <person name="Kemen E."/>
            <person name="Gardiner A."/>
            <person name="Schultz-Larsen T."/>
            <person name="Kemen A.C."/>
            <person name="Balmuth A.L."/>
            <person name="Robert-Seilaniantz A."/>
            <person name="Bailey K."/>
            <person name="Holub E."/>
            <person name="Studholme D.J."/>
            <person name="Maclean D."/>
            <person name="Jones J.D."/>
        </authorList>
    </citation>
    <scope>NUCLEOTIDE SEQUENCE</scope>
</reference>
<feature type="compositionally biased region" description="Polar residues" evidence="1">
    <location>
        <begin position="88"/>
        <end position="100"/>
    </location>
</feature>
<sequence>MVDKIKEFFRTFTLSVPAKPAIQDNNDDKGEQSQSRSDQKNEKGGTGPENIIEGSMVNSSSVALSTLSSQREAQRSKKIRSHGKLDINHSSTKSLNPISNCTHLDGTSKLNFSGTLSRDPTSTMQSWSAKTESKSLPVSSVFSSAFKSGHHFTTDSADRSSRWDVVLFKLSKLIREALRTTCLITSAGAPLTTTNTSNIQTDSNAVDQEMNFHIPSAQMHALLESLKQMGTRDIQLQIYRYYRCGIVSSGRKHEDTAKTSTSNRIRTNGTERLELLKNCRRALLDCWNFALDQLNRCTLRLYEQGREDIVYLYYELIGHLAERCEFHPPCQEYQIEDLLDHRKQQNGSQYKKSSFQDGHIIDDHRDIHAANQSGGEISENGTANSRDQSLKTKRKDLTGPVSKDETMETDIDAYRWSLVATFHHVVEIIERVKQHKRPSRKWMSITEAHFFSKIIAVAFVRIPPVQMMILEHILLAVEQKDWSLDVRDASSTSQGTKLSRRRHSSGNNCNDLKKFLQVWNGCPENVQKCGRSRKTKRRDLEGVDENNDTYIPSSNAYDINKLRKCASMDEETLSYVHSSDTFKFLNVGTRKRSLSPRKASRQERIVYNTPTSILDPLASKSWEQEFPALFGWTMYKPYSTSRSDVELFSISPLQAQDFPGWLDKITHDGEFFACFMSSYIEHLAISSYSAKYPSASRPIPWTALPGYTILVKTLLLLVREAAWEQWQMTCRNYEEDLKAFVAEPPCVSPFFALSRRGISTVLDQVHHWLRVNPCLLDPCVLALLECTNAYNIKSVSQCLSNLEKWFSAAATPRKYPSYKISTSFWRMPTSFQGLKFVYAMRRLVSSENFEILKRVLLFLYRRMDYFEDTLRQQTLKILIQRHMNLFLHWNFEVRRYYHHLLVFRVARVSRTALKSSTDYLLVRKGHDDLSSFGNQYPLPFDTRLDGDINVTSCYDDSVSDSADDSTITSSPPEIQELLSKKSLKQSWTKCDMKWLRREQAFWRAFDACIAKICCDERRRAHERNQQFQQEQEAIQIRALSFDKLHTHSEASFKINSVNEGLPGAKMGCGKQEVSRLNRALCRQPPYYLRYLPTEHVSYLRELKRLASHFKYPDYLQVYAPTSLREYSDTLTSYFQEFNRYGVVEAPPLEFC</sequence>
<feature type="region of interest" description="Disordered" evidence="1">
    <location>
        <begin position="16"/>
        <end position="100"/>
    </location>
</feature>
<feature type="region of interest" description="Disordered" evidence="1">
    <location>
        <begin position="372"/>
        <end position="404"/>
    </location>
</feature>
<feature type="compositionally biased region" description="Polar residues" evidence="1">
    <location>
        <begin position="372"/>
        <end position="387"/>
    </location>
</feature>
<dbReference type="EMBL" id="FR824343">
    <property type="protein sequence ID" value="CCA25450.1"/>
    <property type="molecule type" value="Genomic_DNA"/>
</dbReference>
<protein>
    <submittedName>
        <fullName evidence="2">Uncharacterized protein AlNc14C298G10343</fullName>
    </submittedName>
</protein>
<dbReference type="PANTHER" id="PTHR35397:SF2">
    <property type="match status" value="1"/>
</dbReference>